<name>A0A1H3IVW2_EUBBA</name>
<dbReference type="CDD" id="cd01025">
    <property type="entry name" value="TOPRIM_recR"/>
    <property type="match status" value="1"/>
</dbReference>
<dbReference type="PANTHER" id="PTHR30446:SF0">
    <property type="entry name" value="RECOMBINATION PROTEIN RECR"/>
    <property type="match status" value="1"/>
</dbReference>
<evidence type="ECO:0000313" key="9">
    <source>
        <dbReference type="EMBL" id="SDY31399.1"/>
    </source>
</evidence>
<dbReference type="Gene3D" id="3.40.1360.10">
    <property type="match status" value="1"/>
</dbReference>
<dbReference type="Gene3D" id="6.10.250.240">
    <property type="match status" value="1"/>
</dbReference>
<dbReference type="AlphaFoldDB" id="A0A1H3IVW2"/>
<keyword evidence="2 7" id="KW-0227">DNA damage</keyword>
<dbReference type="PANTHER" id="PTHR30446">
    <property type="entry name" value="RECOMBINATION PROTEIN RECR"/>
    <property type="match status" value="1"/>
</dbReference>
<evidence type="ECO:0000256" key="6">
    <source>
        <dbReference type="ARBA" id="ARBA00023204"/>
    </source>
</evidence>
<keyword evidence="6 7" id="KW-0234">DNA repair</keyword>
<sequence length="199" mass="21616">MGLYPQAIERLVIELGKLPGIGEKTAQRLAFHLIDAPESDITGLSEALMGVKDKVHLCPKCFSITDKATCDICSDPGRDQQTICVVQSTKDIYAIEKTREYKGVYHVLHGVISPLEGIGPQDIKARELIERLAADGVEEVIMATNPTPEGEATAMYLGNLITPSGVKVTRLAKGMPIGADVEYIDEITLIKALEGRKEI</sequence>
<organism evidence="9 10">
    <name type="scientific">Eubacterium barkeri</name>
    <name type="common">Clostridium barkeri</name>
    <dbReference type="NCBI Taxonomy" id="1528"/>
    <lineage>
        <taxon>Bacteria</taxon>
        <taxon>Bacillati</taxon>
        <taxon>Bacillota</taxon>
        <taxon>Clostridia</taxon>
        <taxon>Eubacteriales</taxon>
        <taxon>Eubacteriaceae</taxon>
        <taxon>Eubacterium</taxon>
    </lineage>
</organism>
<dbReference type="Gene3D" id="3.30.60.80">
    <property type="match status" value="1"/>
</dbReference>
<dbReference type="PROSITE" id="PS50880">
    <property type="entry name" value="TOPRIM"/>
    <property type="match status" value="1"/>
</dbReference>
<dbReference type="InterPro" id="IPR034137">
    <property type="entry name" value="TOPRIM_RecR"/>
</dbReference>
<dbReference type="Pfam" id="PF13662">
    <property type="entry name" value="Toprim_4"/>
    <property type="match status" value="1"/>
</dbReference>
<keyword evidence="5 7" id="KW-0233">DNA recombination</keyword>
<dbReference type="GO" id="GO:0003677">
    <property type="term" value="F:DNA binding"/>
    <property type="evidence" value="ECO:0007669"/>
    <property type="project" value="UniProtKB-UniRule"/>
</dbReference>
<comment type="function">
    <text evidence="7">May play a role in DNA repair. It seems to be involved in an RecBC-independent recombinational process of DNA repair. It may act with RecF and RecO.</text>
</comment>
<feature type="domain" description="Toprim" evidence="8">
    <location>
        <begin position="81"/>
        <end position="176"/>
    </location>
</feature>
<keyword evidence="10" id="KW-1185">Reference proteome</keyword>
<dbReference type="GO" id="GO:0006310">
    <property type="term" value="P:DNA recombination"/>
    <property type="evidence" value="ECO:0007669"/>
    <property type="project" value="UniProtKB-UniRule"/>
</dbReference>
<dbReference type="InterPro" id="IPR015967">
    <property type="entry name" value="Rcmb_RecR_Znf"/>
</dbReference>
<evidence type="ECO:0000256" key="3">
    <source>
        <dbReference type="ARBA" id="ARBA00022771"/>
    </source>
</evidence>
<reference evidence="10" key="1">
    <citation type="submission" date="2016-10" db="EMBL/GenBank/DDBJ databases">
        <authorList>
            <person name="Varghese N."/>
            <person name="Submissions S."/>
        </authorList>
    </citation>
    <scope>NUCLEOTIDE SEQUENCE [LARGE SCALE GENOMIC DNA]</scope>
    <source>
        <strain evidence="10">VPI 5359</strain>
    </source>
</reference>
<dbReference type="SMART" id="SM00493">
    <property type="entry name" value="TOPRIM"/>
    <property type="match status" value="1"/>
</dbReference>
<dbReference type="SUPFAM" id="SSF111304">
    <property type="entry name" value="Recombination protein RecR"/>
    <property type="match status" value="1"/>
</dbReference>
<dbReference type="HAMAP" id="MF_00017">
    <property type="entry name" value="RecR"/>
    <property type="match status" value="1"/>
</dbReference>
<dbReference type="Proteomes" id="UP000199652">
    <property type="component" value="Unassembled WGS sequence"/>
</dbReference>
<dbReference type="GO" id="GO:0006281">
    <property type="term" value="P:DNA repair"/>
    <property type="evidence" value="ECO:0007669"/>
    <property type="project" value="UniProtKB-UniRule"/>
</dbReference>
<protein>
    <recommendedName>
        <fullName evidence="7">Recombination protein RecR</fullName>
    </recommendedName>
</protein>
<feature type="zinc finger region" description="C4-type" evidence="7">
    <location>
        <begin position="58"/>
        <end position="73"/>
    </location>
</feature>
<keyword evidence="3 7" id="KW-0863">Zinc-finger</keyword>
<dbReference type="RefSeq" id="WP_090246774.1">
    <property type="nucleotide sequence ID" value="NZ_FNOU01000025.1"/>
</dbReference>
<dbReference type="EMBL" id="FNOU01000025">
    <property type="protein sequence ID" value="SDY31399.1"/>
    <property type="molecule type" value="Genomic_DNA"/>
</dbReference>
<dbReference type="InterPro" id="IPR000093">
    <property type="entry name" value="DNA_Rcmb_RecR"/>
</dbReference>
<evidence type="ECO:0000256" key="5">
    <source>
        <dbReference type="ARBA" id="ARBA00023172"/>
    </source>
</evidence>
<keyword evidence="4 7" id="KW-0862">Zinc</keyword>
<evidence type="ECO:0000256" key="7">
    <source>
        <dbReference type="HAMAP-Rule" id="MF_00017"/>
    </source>
</evidence>
<dbReference type="Pfam" id="PF02132">
    <property type="entry name" value="RecR_ZnF"/>
    <property type="match status" value="1"/>
</dbReference>
<dbReference type="InterPro" id="IPR023627">
    <property type="entry name" value="Rcmb_RecR"/>
</dbReference>
<proteinExistence type="inferred from homology"/>
<dbReference type="GO" id="GO:0008270">
    <property type="term" value="F:zinc ion binding"/>
    <property type="evidence" value="ECO:0007669"/>
    <property type="project" value="UniProtKB-KW"/>
</dbReference>
<dbReference type="STRING" id="1528.SAMN04488579_1255"/>
<gene>
    <name evidence="7" type="primary">recR</name>
    <name evidence="9" type="ORF">SAMN04488579_1255</name>
</gene>
<dbReference type="Pfam" id="PF21176">
    <property type="entry name" value="RecR_HhH"/>
    <property type="match status" value="1"/>
</dbReference>
<dbReference type="NCBIfam" id="TIGR00615">
    <property type="entry name" value="recR"/>
    <property type="match status" value="1"/>
</dbReference>
<evidence type="ECO:0000256" key="1">
    <source>
        <dbReference type="ARBA" id="ARBA00022723"/>
    </source>
</evidence>
<comment type="similarity">
    <text evidence="7">Belongs to the RecR family.</text>
</comment>
<keyword evidence="1 7" id="KW-0479">Metal-binding</keyword>
<dbReference type="PROSITE" id="PS01300">
    <property type="entry name" value="RECR"/>
    <property type="match status" value="1"/>
</dbReference>
<evidence type="ECO:0000259" key="8">
    <source>
        <dbReference type="PROSITE" id="PS50880"/>
    </source>
</evidence>
<evidence type="ECO:0000256" key="4">
    <source>
        <dbReference type="ARBA" id="ARBA00022833"/>
    </source>
</evidence>
<dbReference type="OrthoDB" id="9802672at2"/>
<dbReference type="InterPro" id="IPR006171">
    <property type="entry name" value="TOPRIM_dom"/>
</dbReference>
<evidence type="ECO:0000256" key="2">
    <source>
        <dbReference type="ARBA" id="ARBA00022763"/>
    </source>
</evidence>
<accession>A0A1H3IVW2</accession>
<dbReference type="Gene3D" id="1.10.8.420">
    <property type="entry name" value="RecR Domain 1"/>
    <property type="match status" value="1"/>
</dbReference>
<dbReference type="Pfam" id="PF21175">
    <property type="entry name" value="RecR_C"/>
    <property type="match status" value="1"/>
</dbReference>
<evidence type="ECO:0000313" key="10">
    <source>
        <dbReference type="Proteomes" id="UP000199652"/>
    </source>
</evidence>